<feature type="transmembrane region" description="Helical" evidence="7">
    <location>
        <begin position="359"/>
        <end position="379"/>
    </location>
</feature>
<reference evidence="8 9" key="1">
    <citation type="journal article" date="2011" name="Front. Microbiol.">
        <title>Genomic signatures of strain selection and enhancement in Bacillus atrophaeus var. globigii, a historical biowarfare simulant.</title>
        <authorList>
            <person name="Gibbons H.S."/>
            <person name="Broomall S.M."/>
            <person name="McNew L.A."/>
            <person name="Daligault H."/>
            <person name="Chapman C."/>
            <person name="Bruce D."/>
            <person name="Karavis M."/>
            <person name="Krepps M."/>
            <person name="McGregor P.A."/>
            <person name="Hong C."/>
            <person name="Park K.H."/>
            <person name="Akmal A."/>
            <person name="Feldman A."/>
            <person name="Lin J.S."/>
            <person name="Chang W.E."/>
            <person name="Higgs B.W."/>
            <person name="Demirev P."/>
            <person name="Lindquist J."/>
            <person name="Liem A."/>
            <person name="Fochler E."/>
            <person name="Read T.D."/>
            <person name="Tapia R."/>
            <person name="Johnson S."/>
            <person name="Bishop-Lilly K.A."/>
            <person name="Detter C."/>
            <person name="Han C."/>
            <person name="Sozhamannan S."/>
            <person name="Rosenzweig C.N."/>
            <person name="Skowronski E.W."/>
        </authorList>
    </citation>
    <scope>NUCLEOTIDE SEQUENCE [LARGE SCALE GENOMIC DNA]</scope>
    <source>
        <strain evidence="8 9">AIT1</strain>
    </source>
</reference>
<feature type="transmembrane region" description="Helical" evidence="7">
    <location>
        <begin position="319"/>
        <end position="339"/>
    </location>
</feature>
<keyword evidence="4 7" id="KW-0812">Transmembrane</keyword>
<gene>
    <name evidence="8" type="ORF">CWE15_07340</name>
</gene>
<proteinExistence type="predicted"/>
<dbReference type="OrthoDB" id="9806302at2"/>
<dbReference type="RefSeq" id="WP_126757428.1">
    <property type="nucleotide sequence ID" value="NZ_PIPQ01000003.1"/>
</dbReference>
<dbReference type="PANTHER" id="PTHR43549">
    <property type="entry name" value="MULTIDRUG RESISTANCE PROTEIN YPNP-RELATED"/>
    <property type="match status" value="1"/>
</dbReference>
<evidence type="ECO:0000256" key="3">
    <source>
        <dbReference type="ARBA" id="ARBA00022475"/>
    </source>
</evidence>
<feature type="transmembrane region" description="Helical" evidence="7">
    <location>
        <begin position="202"/>
        <end position="222"/>
    </location>
</feature>
<dbReference type="NCBIfam" id="TIGR00797">
    <property type="entry name" value="matE"/>
    <property type="match status" value="1"/>
</dbReference>
<feature type="transmembrane region" description="Helical" evidence="7">
    <location>
        <begin position="171"/>
        <end position="190"/>
    </location>
</feature>
<dbReference type="InterPro" id="IPR002528">
    <property type="entry name" value="MATE_fam"/>
</dbReference>
<keyword evidence="5 7" id="KW-1133">Transmembrane helix</keyword>
<feature type="transmembrane region" description="Helical" evidence="7">
    <location>
        <begin position="391"/>
        <end position="410"/>
    </location>
</feature>
<feature type="transmembrane region" description="Helical" evidence="7">
    <location>
        <begin position="416"/>
        <end position="440"/>
    </location>
</feature>
<organism evidence="8 9">
    <name type="scientific">Aliidiomarina taiwanensis</name>
    <dbReference type="NCBI Taxonomy" id="946228"/>
    <lineage>
        <taxon>Bacteria</taxon>
        <taxon>Pseudomonadati</taxon>
        <taxon>Pseudomonadota</taxon>
        <taxon>Gammaproteobacteria</taxon>
        <taxon>Alteromonadales</taxon>
        <taxon>Idiomarinaceae</taxon>
        <taxon>Aliidiomarina</taxon>
    </lineage>
</organism>
<comment type="subcellular location">
    <subcellularLocation>
        <location evidence="1">Cell inner membrane</location>
        <topology evidence="1">Multi-pass membrane protein</topology>
    </subcellularLocation>
</comment>
<protein>
    <submittedName>
        <fullName evidence="8">MATE family efflux transporter</fullName>
    </submittedName>
</protein>
<feature type="transmembrane region" description="Helical" evidence="7">
    <location>
        <begin position="243"/>
        <end position="270"/>
    </location>
</feature>
<dbReference type="Pfam" id="PF01554">
    <property type="entry name" value="MatE"/>
    <property type="match status" value="2"/>
</dbReference>
<evidence type="ECO:0000256" key="5">
    <source>
        <dbReference type="ARBA" id="ARBA00022989"/>
    </source>
</evidence>
<dbReference type="EMBL" id="PIPQ01000003">
    <property type="protein sequence ID" value="RUO40552.1"/>
    <property type="molecule type" value="Genomic_DNA"/>
</dbReference>
<dbReference type="AlphaFoldDB" id="A0A432X1Z8"/>
<feature type="transmembrane region" description="Helical" evidence="7">
    <location>
        <begin position="59"/>
        <end position="80"/>
    </location>
</feature>
<dbReference type="GO" id="GO:0042910">
    <property type="term" value="F:xenobiotic transmembrane transporter activity"/>
    <property type="evidence" value="ECO:0007669"/>
    <property type="project" value="InterPro"/>
</dbReference>
<keyword evidence="6 7" id="KW-0472">Membrane</keyword>
<evidence type="ECO:0000256" key="7">
    <source>
        <dbReference type="SAM" id="Phobius"/>
    </source>
</evidence>
<evidence type="ECO:0000313" key="8">
    <source>
        <dbReference type="EMBL" id="RUO40552.1"/>
    </source>
</evidence>
<accession>A0A432X1Z8</accession>
<evidence type="ECO:0000313" key="9">
    <source>
        <dbReference type="Proteomes" id="UP000286976"/>
    </source>
</evidence>
<keyword evidence="3" id="KW-1003">Cell membrane</keyword>
<keyword evidence="2" id="KW-0813">Transport</keyword>
<name>A0A432X1Z8_9GAMM</name>
<dbReference type="Proteomes" id="UP000286976">
    <property type="component" value="Unassembled WGS sequence"/>
</dbReference>
<evidence type="ECO:0000256" key="6">
    <source>
        <dbReference type="ARBA" id="ARBA00023136"/>
    </source>
</evidence>
<feature type="transmembrane region" description="Helical" evidence="7">
    <location>
        <begin position="100"/>
        <end position="118"/>
    </location>
</feature>
<dbReference type="InterPro" id="IPR052031">
    <property type="entry name" value="Membrane_Transporter-Flippase"/>
</dbReference>
<dbReference type="GO" id="GO:0005886">
    <property type="term" value="C:plasma membrane"/>
    <property type="evidence" value="ECO:0007669"/>
    <property type="project" value="UniProtKB-SubCell"/>
</dbReference>
<comment type="caution">
    <text evidence="8">The sequence shown here is derived from an EMBL/GenBank/DDBJ whole genome shotgun (WGS) entry which is preliminary data.</text>
</comment>
<dbReference type="GO" id="GO:0015297">
    <property type="term" value="F:antiporter activity"/>
    <property type="evidence" value="ECO:0007669"/>
    <property type="project" value="InterPro"/>
</dbReference>
<dbReference type="PIRSF" id="PIRSF006603">
    <property type="entry name" value="DinF"/>
    <property type="match status" value="1"/>
</dbReference>
<evidence type="ECO:0000256" key="2">
    <source>
        <dbReference type="ARBA" id="ARBA00022448"/>
    </source>
</evidence>
<feature type="transmembrane region" description="Helical" evidence="7">
    <location>
        <begin position="138"/>
        <end position="159"/>
    </location>
</feature>
<sequence>MPPAPAPRTLLTGPVGPTLWSMTWPVVFGVATLISFNFIDTLFISFLGTEELAAVGFTFPVSFTVISLTIGLGIGTSAVVARKLGSDDTEGARQAGSSAIYLSALLVGCLAFLLFLLTEPIFQTLGATAELMGHIKDYMYIWYAGAILLVVPMVGNSVLRASGDTKTPSLIMGLGGLSNAILDPLLIFGLGPFPALGLKGAAYASVISWALGFVLIIYWLVWRRKVIDGRPPALPLFVRSCKRLLAIGLPAAGANMLTPFAMAVLTAIVATHGAPAVAAFGVGVRLESLASVIILALSMSLPPFISQNFGAGNMLRVRTAYRTALMFCLGFQLLVYALLVLLSGGIQAAFARDAAVAEVLALFIWIMPLGYGLQGWIILTNSSLNALHKPMQALSLSVVRLFVTFIPLSIVGNAVAGLMGLFIGGVVANVFTAVVAYRWFMRVTQGQAQQQNELKQQVDSSE</sequence>
<feature type="transmembrane region" description="Helical" evidence="7">
    <location>
        <begin position="26"/>
        <end position="47"/>
    </location>
</feature>
<dbReference type="InterPro" id="IPR048279">
    <property type="entry name" value="MdtK-like"/>
</dbReference>
<evidence type="ECO:0000256" key="4">
    <source>
        <dbReference type="ARBA" id="ARBA00022692"/>
    </source>
</evidence>
<keyword evidence="9" id="KW-1185">Reference proteome</keyword>
<evidence type="ECO:0000256" key="1">
    <source>
        <dbReference type="ARBA" id="ARBA00004429"/>
    </source>
</evidence>
<dbReference type="PANTHER" id="PTHR43549:SF3">
    <property type="entry name" value="MULTIDRUG RESISTANCE PROTEIN YPNP-RELATED"/>
    <property type="match status" value="1"/>
</dbReference>